<keyword evidence="1" id="KW-0732">Signal</keyword>
<dbReference type="Proteomes" id="UP001204953">
    <property type="component" value="Unassembled WGS sequence"/>
</dbReference>
<feature type="signal peptide" evidence="1">
    <location>
        <begin position="1"/>
        <end position="37"/>
    </location>
</feature>
<dbReference type="EMBL" id="JAMZMM010000295">
    <property type="protein sequence ID" value="MCP2731201.1"/>
    <property type="molecule type" value="Genomic_DNA"/>
</dbReference>
<dbReference type="AlphaFoldDB" id="A0AAE3GV31"/>
<reference evidence="2" key="1">
    <citation type="submission" date="2022-06" db="EMBL/GenBank/DDBJ databases">
        <title>New cyanobacteria of genus Symplocastrum in benthos of Lake Baikal.</title>
        <authorList>
            <person name="Sorokovikova E."/>
            <person name="Tikhonova I."/>
            <person name="Krasnopeev A."/>
            <person name="Evseev P."/>
            <person name="Gladkikh A."/>
            <person name="Belykh O."/>
        </authorList>
    </citation>
    <scope>NUCLEOTIDE SEQUENCE</scope>
    <source>
        <strain evidence="2">BBK-W-15</strain>
    </source>
</reference>
<evidence type="ECO:0000313" key="3">
    <source>
        <dbReference type="Proteomes" id="UP001204953"/>
    </source>
</evidence>
<dbReference type="InterPro" id="IPR013424">
    <property type="entry name" value="Ice-binding_C"/>
</dbReference>
<proteinExistence type="predicted"/>
<evidence type="ECO:0000313" key="2">
    <source>
        <dbReference type="EMBL" id="MCP2731201.1"/>
    </source>
</evidence>
<name>A0AAE3GV31_9CYAN</name>
<feature type="chain" id="PRO_5042107360" evidence="1">
    <location>
        <begin position="38"/>
        <end position="296"/>
    </location>
</feature>
<accession>A0AAE3GV31</accession>
<dbReference type="RefSeq" id="WP_254013946.1">
    <property type="nucleotide sequence ID" value="NZ_JAMZMM010000295.1"/>
</dbReference>
<gene>
    <name evidence="2" type="ORF">NJ959_22515</name>
</gene>
<comment type="caution">
    <text evidence="2">The sequence shown here is derived from an EMBL/GenBank/DDBJ whole genome shotgun (WGS) entry which is preliminary data.</text>
</comment>
<organism evidence="2 3">
    <name type="scientific">Limnofasciculus baicalensis BBK-W-15</name>
    <dbReference type="NCBI Taxonomy" id="2699891"/>
    <lineage>
        <taxon>Bacteria</taxon>
        <taxon>Bacillati</taxon>
        <taxon>Cyanobacteriota</taxon>
        <taxon>Cyanophyceae</taxon>
        <taxon>Coleofasciculales</taxon>
        <taxon>Coleofasciculaceae</taxon>
        <taxon>Limnofasciculus</taxon>
        <taxon>Limnofasciculus baicalensis</taxon>
    </lineage>
</organism>
<keyword evidence="3" id="KW-1185">Reference proteome</keyword>
<dbReference type="NCBIfam" id="TIGR02595">
    <property type="entry name" value="PEP_CTERM"/>
    <property type="match status" value="1"/>
</dbReference>
<sequence>MKNTFLSKTIFSQATPVLGAVALSAIALVGMPQSAKAADTCGPGNDWVDKCTSGTDWFNSNAYIDLWLNFDPQTGNPLSTPFGTQLKFSGPTHIFRGDPVDAIIGHPLLGNRGTINQHLDVIQTEIFDLQLTGPGGLKLIAGDGIGNLQDDQVHPSLYSPGVIIEQPGNSALADSFFNVFFELQGTALGPLRNMNPAILTANRGLAGIPPDKFTHGPEINPCPPQPFPIAYCGGPVDLWAAGADGEFWTNDDINVGRIHSETHEIAIPEPSTAAASIFVGLAAMFGLKRRQQSNKS</sequence>
<protein>
    <submittedName>
        <fullName evidence="2">PEP-CTERM sorting domain-containing protein</fullName>
    </submittedName>
</protein>
<evidence type="ECO:0000256" key="1">
    <source>
        <dbReference type="SAM" id="SignalP"/>
    </source>
</evidence>